<name>A0A0F9HUR4_9ZZZZ</name>
<organism evidence="1">
    <name type="scientific">marine sediment metagenome</name>
    <dbReference type="NCBI Taxonomy" id="412755"/>
    <lineage>
        <taxon>unclassified sequences</taxon>
        <taxon>metagenomes</taxon>
        <taxon>ecological metagenomes</taxon>
    </lineage>
</organism>
<gene>
    <name evidence="1" type="ORF">LCGC14_1954770</name>
</gene>
<dbReference type="AlphaFoldDB" id="A0A0F9HUR4"/>
<reference evidence="1" key="1">
    <citation type="journal article" date="2015" name="Nature">
        <title>Complex archaea that bridge the gap between prokaryotes and eukaryotes.</title>
        <authorList>
            <person name="Spang A."/>
            <person name="Saw J.H."/>
            <person name="Jorgensen S.L."/>
            <person name="Zaremba-Niedzwiedzka K."/>
            <person name="Martijn J."/>
            <person name="Lind A.E."/>
            <person name="van Eijk R."/>
            <person name="Schleper C."/>
            <person name="Guy L."/>
            <person name="Ettema T.J."/>
        </authorList>
    </citation>
    <scope>NUCLEOTIDE SEQUENCE</scope>
</reference>
<proteinExistence type="predicted"/>
<comment type="caution">
    <text evidence="1">The sequence shown here is derived from an EMBL/GenBank/DDBJ whole genome shotgun (WGS) entry which is preliminary data.</text>
</comment>
<accession>A0A0F9HUR4</accession>
<dbReference type="EMBL" id="LAZR01021406">
    <property type="protein sequence ID" value="KKL85435.1"/>
    <property type="molecule type" value="Genomic_DNA"/>
</dbReference>
<sequence>MTVFEETYFEIHRYKGREGLEKAIQELKDFEKKYEKKPTSVSKGISGIYKVIQVGEWKEFGIITWDDLLYHI</sequence>
<protein>
    <submittedName>
        <fullName evidence="1">Uncharacterized protein</fullName>
    </submittedName>
</protein>
<evidence type="ECO:0000313" key="1">
    <source>
        <dbReference type="EMBL" id="KKL85435.1"/>
    </source>
</evidence>